<dbReference type="Gene3D" id="3.30.1370.120">
    <property type="match status" value="2"/>
</dbReference>
<proteinExistence type="predicted"/>
<accession>A0ABW9EQP3</accession>
<evidence type="ECO:0000259" key="2">
    <source>
        <dbReference type="Pfam" id="PF03958"/>
    </source>
</evidence>
<dbReference type="PANTHER" id="PTHR30332">
    <property type="entry name" value="PROBABLE GENERAL SECRETION PATHWAY PROTEIN D"/>
    <property type="match status" value="1"/>
</dbReference>
<dbReference type="Proteomes" id="UP001629392">
    <property type="component" value="Unassembled WGS sequence"/>
</dbReference>
<organism evidence="3 4">
    <name type="scientific">Paraburkholderia strydomiana</name>
    <dbReference type="NCBI Taxonomy" id="1245417"/>
    <lineage>
        <taxon>Bacteria</taxon>
        <taxon>Pseudomonadati</taxon>
        <taxon>Pseudomonadota</taxon>
        <taxon>Betaproteobacteria</taxon>
        <taxon>Burkholderiales</taxon>
        <taxon>Burkholderiaceae</taxon>
        <taxon>Paraburkholderia</taxon>
    </lineage>
</organism>
<evidence type="ECO:0000313" key="4">
    <source>
        <dbReference type="Proteomes" id="UP001629392"/>
    </source>
</evidence>
<dbReference type="Gene3D" id="3.55.50.30">
    <property type="match status" value="1"/>
</dbReference>
<comment type="caution">
    <text evidence="3">The sequence shown here is derived from an EMBL/GenBank/DDBJ whole genome shotgun (WGS) entry which is preliminary data.</text>
</comment>
<protein>
    <submittedName>
        <fullName evidence="3">Secretin N-terminal domain-containing protein</fullName>
    </submittedName>
</protein>
<dbReference type="InterPro" id="IPR005644">
    <property type="entry name" value="NolW-like"/>
</dbReference>
<dbReference type="EMBL" id="JAQQCL010000038">
    <property type="protein sequence ID" value="MFM0721060.1"/>
    <property type="molecule type" value="Genomic_DNA"/>
</dbReference>
<gene>
    <name evidence="3" type="ORF">PQQ73_32640</name>
</gene>
<feature type="signal peptide" evidence="1">
    <location>
        <begin position="1"/>
        <end position="24"/>
    </location>
</feature>
<dbReference type="RefSeq" id="WP_408148655.1">
    <property type="nucleotide sequence ID" value="NZ_JAQQCL010000038.1"/>
</dbReference>
<dbReference type="PANTHER" id="PTHR30332:SF5">
    <property type="entry name" value="SPI-1 TYPE 3 SECRETION SYSTEM SECRETIN"/>
    <property type="match status" value="1"/>
</dbReference>
<feature type="domain" description="NolW-like" evidence="2">
    <location>
        <begin position="228"/>
        <end position="315"/>
    </location>
</feature>
<sequence length="507" mass="53599">MTRIVARPCIALALAWLWSAGVAAGSAHPDGARREAVTANTAKAAEPLPAARLKRSAHAAHASRLCERESCGRIALPAWHAAQLHYSTSGTPLVDVLHDLSQQTQVPVACGAQLTGRVEGRFDMPPQRFLEVLARSFDLAWFYDGTVLHVDSARAQPTRVFRLNYASSADLRALLARTGNDDPRFPLRVDAPAHGLVTLRAPAAYLSLVERAAQQLETAARRRVKTSVRIVPLRYGTATDRTALTNDRSNVVLGIASRAASVLDPHGDIRADVIDYEAPLPVITADPRTNAVLIRDRPPRLDDDAHAVAALDRPEQLVGIRLLIAAVRPETLSALGMSDASHVLLEGASVKTAADAIRHASGARVLADSELLSVDGVAVGYESKAQRPVASTGAVAVDAGASELPEASPSGPEAPGGRYKLAGNARHDADVAVRILPSLASMSGHGPVVLAVEWHGADIDVVRMALDPGDGLLMIERPPIAQAGVAQQAVKAPLAWVAVLVPRLLPD</sequence>
<feature type="chain" id="PRO_5047425032" evidence="1">
    <location>
        <begin position="25"/>
        <end position="507"/>
    </location>
</feature>
<evidence type="ECO:0000313" key="3">
    <source>
        <dbReference type="EMBL" id="MFM0721060.1"/>
    </source>
</evidence>
<keyword evidence="4" id="KW-1185">Reference proteome</keyword>
<dbReference type="InterPro" id="IPR038591">
    <property type="entry name" value="NolW-like_sf"/>
</dbReference>
<dbReference type="Pfam" id="PF03958">
    <property type="entry name" value="Secretin_N"/>
    <property type="match status" value="2"/>
</dbReference>
<dbReference type="InterPro" id="IPR050810">
    <property type="entry name" value="Bact_Secretion_Sys_Channel"/>
</dbReference>
<feature type="domain" description="NolW-like" evidence="2">
    <location>
        <begin position="158"/>
        <end position="221"/>
    </location>
</feature>
<name>A0ABW9EQP3_9BURK</name>
<evidence type="ECO:0000256" key="1">
    <source>
        <dbReference type="SAM" id="SignalP"/>
    </source>
</evidence>
<keyword evidence="1" id="KW-0732">Signal</keyword>
<reference evidence="3 4" key="1">
    <citation type="journal article" date="2024" name="Chem. Sci.">
        <title>Discovery of megapolipeptins by genome mining of a Burkholderiales bacteria collection.</title>
        <authorList>
            <person name="Paulo B.S."/>
            <person name="Recchia M.J.J."/>
            <person name="Lee S."/>
            <person name="Fergusson C.H."/>
            <person name="Romanowski S.B."/>
            <person name="Hernandez A."/>
            <person name="Krull N."/>
            <person name="Liu D.Y."/>
            <person name="Cavanagh H."/>
            <person name="Bos A."/>
            <person name="Gray C.A."/>
            <person name="Murphy B.T."/>
            <person name="Linington R.G."/>
            <person name="Eustaquio A.S."/>
        </authorList>
    </citation>
    <scope>NUCLEOTIDE SEQUENCE [LARGE SCALE GENOMIC DNA]</scope>
    <source>
        <strain evidence="3 4">RL17-350-BIC-E</strain>
    </source>
</reference>